<evidence type="ECO:0000313" key="3">
    <source>
        <dbReference type="Proteomes" id="UP000026960"/>
    </source>
</evidence>
<dbReference type="HOGENOM" id="CLU_1996087_0_0_1"/>
<proteinExistence type="predicted"/>
<evidence type="ECO:0000313" key="2">
    <source>
        <dbReference type="EnsemblPlants" id="OBART01G42900.1"/>
    </source>
</evidence>
<sequence length="125" mass="13651">MLQVVINGGARATVHACLRLMHVSNAGAAGATARRRGEQPGVRGKRPDAGSSLWLRRAGAISFLQNQVSQLQMQLAITQGEILCIQMQHRDGNGNEENDYPKKISWLRHWLPPPLATCASLGWSV</sequence>
<accession>A0A0D3EY98</accession>
<name>A0A0D3EY98_9ORYZ</name>
<dbReference type="STRING" id="65489.A0A0D3EY98"/>
<feature type="region of interest" description="Disordered" evidence="1">
    <location>
        <begin position="29"/>
        <end position="49"/>
    </location>
</feature>
<dbReference type="Proteomes" id="UP000026960">
    <property type="component" value="Chromosome 1"/>
</dbReference>
<dbReference type="EnsemblPlants" id="OBART01G42900.1">
    <property type="protein sequence ID" value="OBART01G42900.1"/>
    <property type="gene ID" value="OBART01G42900"/>
</dbReference>
<reference evidence="2" key="2">
    <citation type="submission" date="2015-03" db="UniProtKB">
        <authorList>
            <consortium name="EnsemblPlants"/>
        </authorList>
    </citation>
    <scope>IDENTIFICATION</scope>
</reference>
<organism evidence="2">
    <name type="scientific">Oryza barthii</name>
    <dbReference type="NCBI Taxonomy" id="65489"/>
    <lineage>
        <taxon>Eukaryota</taxon>
        <taxon>Viridiplantae</taxon>
        <taxon>Streptophyta</taxon>
        <taxon>Embryophyta</taxon>
        <taxon>Tracheophyta</taxon>
        <taxon>Spermatophyta</taxon>
        <taxon>Magnoliopsida</taxon>
        <taxon>Liliopsida</taxon>
        <taxon>Poales</taxon>
        <taxon>Poaceae</taxon>
        <taxon>BOP clade</taxon>
        <taxon>Oryzoideae</taxon>
        <taxon>Oryzeae</taxon>
        <taxon>Oryzinae</taxon>
        <taxon>Oryza</taxon>
    </lineage>
</organism>
<dbReference type="PaxDb" id="65489-OBART01G42900.1"/>
<dbReference type="Gramene" id="OBART01G42900.1">
    <property type="protein sequence ID" value="OBART01G42900.1"/>
    <property type="gene ID" value="OBART01G42900"/>
</dbReference>
<dbReference type="AlphaFoldDB" id="A0A0D3EY98"/>
<protein>
    <submittedName>
        <fullName evidence="2">Uncharacterized protein</fullName>
    </submittedName>
</protein>
<evidence type="ECO:0000256" key="1">
    <source>
        <dbReference type="SAM" id="MobiDB-lite"/>
    </source>
</evidence>
<keyword evidence="3" id="KW-1185">Reference proteome</keyword>
<reference evidence="2" key="1">
    <citation type="journal article" date="2009" name="Rice">
        <title>De Novo Next Generation Sequencing of Plant Genomes.</title>
        <authorList>
            <person name="Rounsley S."/>
            <person name="Marri P.R."/>
            <person name="Yu Y."/>
            <person name="He R."/>
            <person name="Sisneros N."/>
            <person name="Goicoechea J.L."/>
            <person name="Lee S.J."/>
            <person name="Angelova A."/>
            <person name="Kudrna D."/>
            <person name="Luo M."/>
            <person name="Affourtit J."/>
            <person name="Desany B."/>
            <person name="Knight J."/>
            <person name="Niazi F."/>
            <person name="Egholm M."/>
            <person name="Wing R.A."/>
        </authorList>
    </citation>
    <scope>NUCLEOTIDE SEQUENCE [LARGE SCALE GENOMIC DNA]</scope>
    <source>
        <strain evidence="2">cv. IRGC 105608</strain>
    </source>
</reference>